<dbReference type="Gene3D" id="3.40.50.720">
    <property type="entry name" value="NAD(P)-binding Rossmann-like Domain"/>
    <property type="match status" value="4"/>
</dbReference>
<protein>
    <recommendedName>
        <fullName evidence="9">Glycerate dehydrogenase</fullName>
    </recommendedName>
</protein>
<dbReference type="SUPFAM" id="SSF51735">
    <property type="entry name" value="NAD(P)-binding Rossmann-fold domains"/>
    <property type="match status" value="1"/>
</dbReference>
<dbReference type="AlphaFoldDB" id="A0A1R3S1T0"/>
<dbReference type="InterPro" id="IPR006140">
    <property type="entry name" value="D-isomer_DH_NAD-bd"/>
</dbReference>
<evidence type="ECO:0000256" key="4">
    <source>
        <dbReference type="RuleBase" id="RU003719"/>
    </source>
</evidence>
<dbReference type="Proteomes" id="UP000188318">
    <property type="component" value="Unassembled WGS sequence"/>
</dbReference>
<evidence type="ECO:0000313" key="8">
    <source>
        <dbReference type="Proteomes" id="UP000188318"/>
    </source>
</evidence>
<keyword evidence="2 4" id="KW-0560">Oxidoreductase</keyword>
<dbReference type="InterPro" id="IPR006139">
    <property type="entry name" value="D-isomer_2_OHA_DH_cat_dom"/>
</dbReference>
<gene>
    <name evidence="7" type="ORF">ASPCADRAFT_401677</name>
</gene>
<dbReference type="STRING" id="602072.A0A1R3S1T0"/>
<dbReference type="InterPro" id="IPR036291">
    <property type="entry name" value="NAD(P)-bd_dom_sf"/>
</dbReference>
<sequence length="365" mass="39580">MAPPSSPTDHHIIALQGDFIRIPQFELPPPYTSTTTIYGQTSLSELHARIHDASILVLSALQIDADALSPEVTPYLKLIVIVAAGTDCVDLEACRKRGILVSNCPAANTEAVSEHAIGLYFAARRRVLRAHTLTRAGEWPRKKTLVFDCLNHDGTQPLTCQEEVAGIIGNGAVGTSSAVSMERYLLEQDRSDSISGKRIAQLARGLGMKVIIAERKLFGDASVSSRSESDQERVTFDEVIKQSTVLFVAVPLAPSTRNLLSTAEFEAMSAHTVLVNVSRGGVVDEEALVRALQGNQITGAATDVFAKEPAGPENSPLLAEGTEDLNLVLTPHLAWATQKTLVNYERLLKETVERWMVGEFMNVVT</sequence>
<comment type="similarity">
    <text evidence="1 4">Belongs to the D-isomer specific 2-hydroxyacid dehydrogenase family.</text>
</comment>
<dbReference type="PANTHER" id="PTHR43761">
    <property type="entry name" value="D-ISOMER SPECIFIC 2-HYDROXYACID DEHYDROGENASE FAMILY PROTEIN (AFU_ORTHOLOGUE AFUA_1G13630)"/>
    <property type="match status" value="1"/>
</dbReference>
<dbReference type="Pfam" id="PF02826">
    <property type="entry name" value="2-Hacid_dh_C"/>
    <property type="match status" value="1"/>
</dbReference>
<dbReference type="VEuPathDB" id="FungiDB:ASPCADRAFT_401677"/>
<evidence type="ECO:0008006" key="9">
    <source>
        <dbReference type="Google" id="ProtNLM"/>
    </source>
</evidence>
<feature type="domain" description="D-isomer specific 2-hydroxyacid dehydrogenase catalytic" evidence="5">
    <location>
        <begin position="38"/>
        <end position="360"/>
    </location>
</feature>
<evidence type="ECO:0000259" key="6">
    <source>
        <dbReference type="Pfam" id="PF02826"/>
    </source>
</evidence>
<keyword evidence="3" id="KW-0520">NAD</keyword>
<dbReference type="InterPro" id="IPR050418">
    <property type="entry name" value="D-iso_2-hydroxyacid_DH_PdxB"/>
</dbReference>
<feature type="domain" description="D-isomer specific 2-hydroxyacid dehydrogenase NAD-binding" evidence="6">
    <location>
        <begin position="196"/>
        <end position="334"/>
    </location>
</feature>
<evidence type="ECO:0000313" key="7">
    <source>
        <dbReference type="EMBL" id="OOG00720.1"/>
    </source>
</evidence>
<accession>A0A1R3S1T0</accession>
<dbReference type="EMBL" id="KV907493">
    <property type="protein sequence ID" value="OOG00720.1"/>
    <property type="molecule type" value="Genomic_DNA"/>
</dbReference>
<dbReference type="PANTHER" id="PTHR43761:SF1">
    <property type="entry name" value="D-ISOMER SPECIFIC 2-HYDROXYACID DEHYDROGENASE CATALYTIC DOMAIN-CONTAINING PROTEIN-RELATED"/>
    <property type="match status" value="1"/>
</dbReference>
<dbReference type="OMA" id="LANYSQM"/>
<name>A0A1R3S1T0_ASPC5</name>
<evidence type="ECO:0000256" key="2">
    <source>
        <dbReference type="ARBA" id="ARBA00023002"/>
    </source>
</evidence>
<reference evidence="8" key="1">
    <citation type="journal article" date="2017" name="Genome Biol.">
        <title>Comparative genomics reveals high biological diversity and specific adaptations in the industrially and medically important fungal genus Aspergillus.</title>
        <authorList>
            <person name="de Vries R.P."/>
            <person name="Riley R."/>
            <person name="Wiebenga A."/>
            <person name="Aguilar-Osorio G."/>
            <person name="Amillis S."/>
            <person name="Uchima C.A."/>
            <person name="Anderluh G."/>
            <person name="Asadollahi M."/>
            <person name="Askin M."/>
            <person name="Barry K."/>
            <person name="Battaglia E."/>
            <person name="Bayram O."/>
            <person name="Benocci T."/>
            <person name="Braus-Stromeyer S.A."/>
            <person name="Caldana C."/>
            <person name="Canovas D."/>
            <person name="Cerqueira G.C."/>
            <person name="Chen F."/>
            <person name="Chen W."/>
            <person name="Choi C."/>
            <person name="Clum A."/>
            <person name="Dos Santos R.A."/>
            <person name="Damasio A.R."/>
            <person name="Diallinas G."/>
            <person name="Emri T."/>
            <person name="Fekete E."/>
            <person name="Flipphi M."/>
            <person name="Freyberg S."/>
            <person name="Gallo A."/>
            <person name="Gournas C."/>
            <person name="Habgood R."/>
            <person name="Hainaut M."/>
            <person name="Harispe M.L."/>
            <person name="Henrissat B."/>
            <person name="Hilden K.S."/>
            <person name="Hope R."/>
            <person name="Hossain A."/>
            <person name="Karabika E."/>
            <person name="Karaffa L."/>
            <person name="Karanyi Z."/>
            <person name="Krasevec N."/>
            <person name="Kuo A."/>
            <person name="Kusch H."/>
            <person name="LaButti K."/>
            <person name="Lagendijk E.L."/>
            <person name="Lapidus A."/>
            <person name="Levasseur A."/>
            <person name="Lindquist E."/>
            <person name="Lipzen A."/>
            <person name="Logrieco A.F."/>
            <person name="MacCabe A."/>
            <person name="Maekelae M.R."/>
            <person name="Malavazi I."/>
            <person name="Melin P."/>
            <person name="Meyer V."/>
            <person name="Mielnichuk N."/>
            <person name="Miskei M."/>
            <person name="Molnar A.P."/>
            <person name="Mule G."/>
            <person name="Ngan C.Y."/>
            <person name="Orejas M."/>
            <person name="Orosz E."/>
            <person name="Ouedraogo J.P."/>
            <person name="Overkamp K.M."/>
            <person name="Park H.-S."/>
            <person name="Perrone G."/>
            <person name="Piumi F."/>
            <person name="Punt P.J."/>
            <person name="Ram A.F."/>
            <person name="Ramon A."/>
            <person name="Rauscher S."/>
            <person name="Record E."/>
            <person name="Riano-Pachon D.M."/>
            <person name="Robert V."/>
            <person name="Roehrig J."/>
            <person name="Ruller R."/>
            <person name="Salamov A."/>
            <person name="Salih N.S."/>
            <person name="Samson R.A."/>
            <person name="Sandor E."/>
            <person name="Sanguinetti M."/>
            <person name="Schuetze T."/>
            <person name="Sepcic K."/>
            <person name="Shelest E."/>
            <person name="Sherlock G."/>
            <person name="Sophianopoulou V."/>
            <person name="Squina F.M."/>
            <person name="Sun H."/>
            <person name="Susca A."/>
            <person name="Todd R.B."/>
            <person name="Tsang A."/>
            <person name="Unkles S.E."/>
            <person name="van de Wiele N."/>
            <person name="van Rossen-Uffink D."/>
            <person name="Oliveira J.V."/>
            <person name="Vesth T.C."/>
            <person name="Visser J."/>
            <person name="Yu J.-H."/>
            <person name="Zhou M."/>
            <person name="Andersen M.R."/>
            <person name="Archer D.B."/>
            <person name="Baker S.E."/>
            <person name="Benoit I."/>
            <person name="Brakhage A.A."/>
            <person name="Braus G.H."/>
            <person name="Fischer R."/>
            <person name="Frisvad J.C."/>
            <person name="Goldman G.H."/>
            <person name="Houbraken J."/>
            <person name="Oakley B."/>
            <person name="Pocsi I."/>
            <person name="Scazzocchio C."/>
            <person name="Seiboth B."/>
            <person name="vanKuyk P.A."/>
            <person name="Wortman J."/>
            <person name="Dyer P.S."/>
            <person name="Grigoriev I.V."/>
        </authorList>
    </citation>
    <scope>NUCLEOTIDE SEQUENCE [LARGE SCALE GENOMIC DNA]</scope>
    <source>
        <strain evidence="8">ITEM 5010</strain>
    </source>
</reference>
<dbReference type="OrthoDB" id="298012at2759"/>
<organism evidence="7 8">
    <name type="scientific">Aspergillus carbonarius (strain ITEM 5010)</name>
    <dbReference type="NCBI Taxonomy" id="602072"/>
    <lineage>
        <taxon>Eukaryota</taxon>
        <taxon>Fungi</taxon>
        <taxon>Dikarya</taxon>
        <taxon>Ascomycota</taxon>
        <taxon>Pezizomycotina</taxon>
        <taxon>Eurotiomycetes</taxon>
        <taxon>Eurotiomycetidae</taxon>
        <taxon>Eurotiales</taxon>
        <taxon>Aspergillaceae</taxon>
        <taxon>Aspergillus</taxon>
        <taxon>Aspergillus subgen. Circumdati</taxon>
    </lineage>
</organism>
<dbReference type="GO" id="GO:0051287">
    <property type="term" value="F:NAD binding"/>
    <property type="evidence" value="ECO:0007669"/>
    <property type="project" value="InterPro"/>
</dbReference>
<evidence type="ECO:0000256" key="3">
    <source>
        <dbReference type="ARBA" id="ARBA00023027"/>
    </source>
</evidence>
<dbReference type="SUPFAM" id="SSF52283">
    <property type="entry name" value="Formate/glycerate dehydrogenase catalytic domain-like"/>
    <property type="match status" value="1"/>
</dbReference>
<dbReference type="CDD" id="cd05198">
    <property type="entry name" value="formate_dh_like"/>
    <property type="match status" value="1"/>
</dbReference>
<dbReference type="GO" id="GO:0016616">
    <property type="term" value="F:oxidoreductase activity, acting on the CH-OH group of donors, NAD or NADP as acceptor"/>
    <property type="evidence" value="ECO:0007669"/>
    <property type="project" value="InterPro"/>
</dbReference>
<keyword evidence="8" id="KW-1185">Reference proteome</keyword>
<dbReference type="Pfam" id="PF00389">
    <property type="entry name" value="2-Hacid_dh"/>
    <property type="match status" value="1"/>
</dbReference>
<evidence type="ECO:0000256" key="1">
    <source>
        <dbReference type="ARBA" id="ARBA00005854"/>
    </source>
</evidence>
<proteinExistence type="inferred from homology"/>
<evidence type="ECO:0000259" key="5">
    <source>
        <dbReference type="Pfam" id="PF00389"/>
    </source>
</evidence>